<evidence type="ECO:0000256" key="9">
    <source>
        <dbReference type="RuleBase" id="RU000488"/>
    </source>
</evidence>
<dbReference type="PROSITE" id="PS50920">
    <property type="entry name" value="SOLCAR"/>
    <property type="match status" value="3"/>
</dbReference>
<evidence type="ECO:0000313" key="12">
    <source>
        <dbReference type="EMBL" id="KAK7234596.1"/>
    </source>
</evidence>
<comment type="similarity">
    <text evidence="9">Belongs to the mitochondrial carrier (TC 2.A.29) family.</text>
</comment>
<name>A0ABR1FNZ0_AURAN</name>
<keyword evidence="4" id="KW-0677">Repeat</keyword>
<dbReference type="EMBL" id="JBBJCI010000318">
    <property type="protein sequence ID" value="KAK7234596.1"/>
    <property type="molecule type" value="Genomic_DNA"/>
</dbReference>
<organism evidence="12 13">
    <name type="scientific">Aureococcus anophagefferens</name>
    <name type="common">Harmful bloom alga</name>
    <dbReference type="NCBI Taxonomy" id="44056"/>
    <lineage>
        <taxon>Eukaryota</taxon>
        <taxon>Sar</taxon>
        <taxon>Stramenopiles</taxon>
        <taxon>Ochrophyta</taxon>
        <taxon>Pelagophyceae</taxon>
        <taxon>Pelagomonadales</taxon>
        <taxon>Pelagomonadaceae</taxon>
        <taxon>Aureococcus</taxon>
    </lineage>
</organism>
<dbReference type="Gene3D" id="1.10.238.10">
    <property type="entry name" value="EF-hand"/>
    <property type="match status" value="1"/>
</dbReference>
<feature type="repeat" description="Solcar" evidence="8">
    <location>
        <begin position="281"/>
        <end position="365"/>
    </location>
</feature>
<gene>
    <name evidence="12" type="ORF">SO694_0019309</name>
</gene>
<dbReference type="SMART" id="SM00054">
    <property type="entry name" value="EFh"/>
    <property type="match status" value="3"/>
</dbReference>
<dbReference type="PROSITE" id="PS50222">
    <property type="entry name" value="EF_HAND_2"/>
    <property type="match status" value="2"/>
</dbReference>
<evidence type="ECO:0000313" key="13">
    <source>
        <dbReference type="Proteomes" id="UP001363151"/>
    </source>
</evidence>
<dbReference type="InterPro" id="IPR018247">
    <property type="entry name" value="EF_Hand_1_Ca_BS"/>
</dbReference>
<keyword evidence="7 8" id="KW-0472">Membrane</keyword>
<evidence type="ECO:0000256" key="10">
    <source>
        <dbReference type="SAM" id="Phobius"/>
    </source>
</evidence>
<evidence type="ECO:0000256" key="4">
    <source>
        <dbReference type="ARBA" id="ARBA00022737"/>
    </source>
</evidence>
<accession>A0ABR1FNZ0</accession>
<evidence type="ECO:0000256" key="2">
    <source>
        <dbReference type="ARBA" id="ARBA00022448"/>
    </source>
</evidence>
<evidence type="ECO:0000256" key="6">
    <source>
        <dbReference type="ARBA" id="ARBA00022989"/>
    </source>
</evidence>
<sequence length="461" mass="49403">MGFFTKAKATKHERLSDANVKKLFDQYDVDHSGTLDHEEMVAALASLHLPKYLAERAWHLCDRDHSGSVSLAQFTDFIHHQEEQIEVVFDEIDVDGSGALSRQELDTWLHAHHVRATPEDEAHLEELFHPGKNATGEISYDEFRHALLFLNPTDFALFADDWMHYASADDLGTSHASTHPTTKATTKGPPTWLNGLAGAISAAISRTAVAPLERLRFQMITDGAKYGGSSLACLRGIAAEEGVKAFWRGNGVNMIRIFPQNGLMFFAKPAIGKKMKAFVPDPFYGSMLSGMAAGCVSASAIYPLDVVRLRMTTTPGLYKGVIDGFKTIAAKEGPAALFRGIAYANLLFATADFLKAQYSTRTGSKPTALVGVAVGAVAGAVSTTVGFPLESARRKMQAQGTGGRPVLYSSIWGCIAGTVKTGGIGALYTGCAANVVKMAPAQAITFGCMTVIVPALTDALV</sequence>
<keyword evidence="13" id="KW-1185">Reference proteome</keyword>
<feature type="transmembrane region" description="Helical" evidence="10">
    <location>
        <begin position="283"/>
        <end position="302"/>
    </location>
</feature>
<feature type="domain" description="EF-hand" evidence="11">
    <location>
        <begin position="80"/>
        <end position="115"/>
    </location>
</feature>
<evidence type="ECO:0000256" key="8">
    <source>
        <dbReference type="PROSITE-ProRule" id="PRU00282"/>
    </source>
</evidence>
<keyword evidence="5" id="KW-0106">Calcium</keyword>
<evidence type="ECO:0000256" key="1">
    <source>
        <dbReference type="ARBA" id="ARBA00004448"/>
    </source>
</evidence>
<dbReference type="InterPro" id="IPR002067">
    <property type="entry name" value="MCP"/>
</dbReference>
<dbReference type="InterPro" id="IPR011992">
    <property type="entry name" value="EF-hand-dom_pair"/>
</dbReference>
<evidence type="ECO:0000256" key="3">
    <source>
        <dbReference type="ARBA" id="ARBA00022692"/>
    </source>
</evidence>
<dbReference type="Proteomes" id="UP001363151">
    <property type="component" value="Unassembled WGS sequence"/>
</dbReference>
<comment type="caution">
    <text evidence="12">The sequence shown here is derived from an EMBL/GenBank/DDBJ whole genome shotgun (WGS) entry which is preliminary data.</text>
</comment>
<dbReference type="PROSITE" id="PS00018">
    <property type="entry name" value="EF_HAND_1"/>
    <property type="match status" value="2"/>
</dbReference>
<dbReference type="InterPro" id="IPR018108">
    <property type="entry name" value="MCP_transmembrane"/>
</dbReference>
<dbReference type="Pfam" id="PF13499">
    <property type="entry name" value="EF-hand_7"/>
    <property type="match status" value="1"/>
</dbReference>
<reference evidence="12 13" key="1">
    <citation type="submission" date="2024-03" db="EMBL/GenBank/DDBJ databases">
        <title>Aureococcus anophagefferens CCMP1851 and Kratosvirus quantuckense: Draft genome of a second virus-susceptible host strain in the model system.</title>
        <authorList>
            <person name="Chase E."/>
            <person name="Truchon A.R."/>
            <person name="Schepens W."/>
            <person name="Wilhelm S.W."/>
        </authorList>
    </citation>
    <scope>NUCLEOTIDE SEQUENCE [LARGE SCALE GENOMIC DNA]</scope>
    <source>
        <strain evidence="12 13">CCMP1851</strain>
    </source>
</reference>
<proteinExistence type="inferred from homology"/>
<evidence type="ECO:0000256" key="5">
    <source>
        <dbReference type="ARBA" id="ARBA00022837"/>
    </source>
</evidence>
<dbReference type="InterPro" id="IPR002048">
    <property type="entry name" value="EF_hand_dom"/>
</dbReference>
<dbReference type="Gene3D" id="1.50.40.10">
    <property type="entry name" value="Mitochondrial carrier domain"/>
    <property type="match status" value="2"/>
</dbReference>
<keyword evidence="3 8" id="KW-0812">Transmembrane</keyword>
<protein>
    <submittedName>
        <fullName evidence="12">ATP transmembrane transporter</fullName>
    </submittedName>
</protein>
<dbReference type="PANTHER" id="PTHR24089">
    <property type="entry name" value="SOLUTE CARRIER FAMILY 25"/>
    <property type="match status" value="1"/>
</dbReference>
<feature type="repeat" description="Solcar" evidence="8">
    <location>
        <begin position="366"/>
        <end position="455"/>
    </location>
</feature>
<dbReference type="Pfam" id="PF00153">
    <property type="entry name" value="Mito_carr"/>
    <property type="match status" value="3"/>
</dbReference>
<keyword evidence="2 9" id="KW-0813">Transport</keyword>
<dbReference type="SUPFAM" id="SSF47473">
    <property type="entry name" value="EF-hand"/>
    <property type="match status" value="1"/>
</dbReference>
<dbReference type="PRINTS" id="PR00926">
    <property type="entry name" value="MITOCARRIER"/>
</dbReference>
<dbReference type="Pfam" id="PF13405">
    <property type="entry name" value="EF-hand_6"/>
    <property type="match status" value="1"/>
</dbReference>
<evidence type="ECO:0000259" key="11">
    <source>
        <dbReference type="PROSITE" id="PS50222"/>
    </source>
</evidence>
<feature type="repeat" description="Solcar" evidence="8">
    <location>
        <begin position="189"/>
        <end position="274"/>
    </location>
</feature>
<evidence type="ECO:0000256" key="7">
    <source>
        <dbReference type="ARBA" id="ARBA00023136"/>
    </source>
</evidence>
<comment type="subcellular location">
    <subcellularLocation>
        <location evidence="1">Mitochondrion inner membrane</location>
        <topology evidence="1">Multi-pass membrane protein</topology>
    </subcellularLocation>
</comment>
<feature type="transmembrane region" description="Helical" evidence="10">
    <location>
        <begin position="368"/>
        <end position="389"/>
    </location>
</feature>
<dbReference type="SUPFAM" id="SSF103506">
    <property type="entry name" value="Mitochondrial carrier"/>
    <property type="match status" value="1"/>
</dbReference>
<feature type="domain" description="EF-hand" evidence="11">
    <location>
        <begin position="15"/>
        <end position="50"/>
    </location>
</feature>
<dbReference type="InterPro" id="IPR023395">
    <property type="entry name" value="MCP_dom_sf"/>
</dbReference>
<keyword evidence="6 10" id="KW-1133">Transmembrane helix</keyword>